<name>A0A085ZDP6_9FLAO</name>
<evidence type="ECO:0000313" key="4">
    <source>
        <dbReference type="EMBL" id="KFF02560.1"/>
    </source>
</evidence>
<dbReference type="Gene3D" id="2.70.98.10">
    <property type="match status" value="1"/>
</dbReference>
<gene>
    <name evidence="4" type="ORF">IX38_13240</name>
</gene>
<accession>A0A085ZDP6</accession>
<evidence type="ECO:0000256" key="2">
    <source>
        <dbReference type="ARBA" id="ARBA00011245"/>
    </source>
</evidence>
<proteinExistence type="predicted"/>
<comment type="subunit">
    <text evidence="2">Monomer.</text>
</comment>
<reference evidence="4 5" key="1">
    <citation type="submission" date="2014-07" db="EMBL/GenBank/DDBJ databases">
        <title>Genome of Chryseobacterium luteum DSM 18605.</title>
        <authorList>
            <person name="Stropko S.J."/>
            <person name="Pipes S.E."/>
            <person name="Newman J.D."/>
        </authorList>
    </citation>
    <scope>NUCLEOTIDE SEQUENCE [LARGE SCALE GENOMIC DNA]</scope>
    <source>
        <strain evidence="4 5">DSM 18605</strain>
    </source>
</reference>
<evidence type="ECO:0000256" key="3">
    <source>
        <dbReference type="ARBA" id="ARBA00022837"/>
    </source>
</evidence>
<dbReference type="InterPro" id="IPR014718">
    <property type="entry name" value="GH-type_carb-bd"/>
</dbReference>
<protein>
    <submittedName>
        <fullName evidence="4">Uncharacterized protein</fullName>
    </submittedName>
</protein>
<dbReference type="SUPFAM" id="SSF74650">
    <property type="entry name" value="Galactose mutarotase-like"/>
    <property type="match status" value="1"/>
</dbReference>
<evidence type="ECO:0000313" key="5">
    <source>
        <dbReference type="Proteomes" id="UP000028703"/>
    </source>
</evidence>
<dbReference type="AlphaFoldDB" id="A0A085ZDP6"/>
<evidence type="ECO:0000256" key="1">
    <source>
        <dbReference type="ARBA" id="ARBA00001913"/>
    </source>
</evidence>
<dbReference type="GO" id="GO:0005975">
    <property type="term" value="P:carbohydrate metabolic process"/>
    <property type="evidence" value="ECO:0007669"/>
    <property type="project" value="InterPro"/>
</dbReference>
<dbReference type="STRING" id="421531.IX38_13240"/>
<dbReference type="GO" id="GO:0030246">
    <property type="term" value="F:carbohydrate binding"/>
    <property type="evidence" value="ECO:0007669"/>
    <property type="project" value="InterPro"/>
</dbReference>
<dbReference type="OrthoDB" id="9801077at2"/>
<keyword evidence="3" id="KW-0106">Calcium</keyword>
<dbReference type="GO" id="GO:0003824">
    <property type="term" value="F:catalytic activity"/>
    <property type="evidence" value="ECO:0007669"/>
    <property type="project" value="InterPro"/>
</dbReference>
<dbReference type="Proteomes" id="UP000028703">
    <property type="component" value="Unassembled WGS sequence"/>
</dbReference>
<comment type="caution">
    <text evidence="4">The sequence shown here is derived from an EMBL/GenBank/DDBJ whole genome shotgun (WGS) entry which is preliminary data.</text>
</comment>
<organism evidence="4 5">
    <name type="scientific">Chryseobacterium luteum</name>
    <dbReference type="NCBI Taxonomy" id="421531"/>
    <lineage>
        <taxon>Bacteria</taxon>
        <taxon>Pseudomonadati</taxon>
        <taxon>Bacteroidota</taxon>
        <taxon>Flavobacteriia</taxon>
        <taxon>Flavobacteriales</taxon>
        <taxon>Weeksellaceae</taxon>
        <taxon>Chryseobacterium group</taxon>
        <taxon>Chryseobacterium</taxon>
    </lineage>
</organism>
<sequence length="101" mass="11857">MANTKKKNVFFENKNDTFSQNFPKRKNIFLNIELKQRGLSKDGSWKISPHEKYLLTAKDYNSPIFKTEINAIFTKNKFTVHFIFINGIFPILSDFSNSFGR</sequence>
<dbReference type="InterPro" id="IPR011013">
    <property type="entry name" value="Gal_mutarotase_sf_dom"/>
</dbReference>
<comment type="cofactor">
    <cofactor evidence="1">
        <name>Ca(2+)</name>
        <dbReference type="ChEBI" id="CHEBI:29108"/>
    </cofactor>
</comment>
<dbReference type="EMBL" id="JPRO01000011">
    <property type="protein sequence ID" value="KFF02560.1"/>
    <property type="molecule type" value="Genomic_DNA"/>
</dbReference>
<keyword evidence="5" id="KW-1185">Reference proteome</keyword>